<sequence length="147" mass="16129">MSWETTKPVIVPIDFSGMSVDAIKTALRLAADPKSVHVLHVVPVLDQIGAGMVGWALPTDEERNSSVQEHFREFLAEHGFTHLREIILQGQPGEEIAEYAAKVEAGVIVIPSHGYHGVKRLLLGSVAEKVVRLATCPVFILRRDDAE</sequence>
<dbReference type="EMBL" id="CP017641">
    <property type="protein sequence ID" value="APZ93108.1"/>
    <property type="molecule type" value="Genomic_DNA"/>
</dbReference>
<accession>A0A1P8WGC0</accession>
<dbReference type="CDD" id="cd00293">
    <property type="entry name" value="USP-like"/>
    <property type="match status" value="1"/>
</dbReference>
<keyword evidence="4" id="KW-1185">Reference proteome</keyword>
<comment type="similarity">
    <text evidence="1">Belongs to the universal stress protein A family.</text>
</comment>
<dbReference type="OrthoDB" id="9794782at2"/>
<feature type="domain" description="UspA" evidence="2">
    <location>
        <begin position="7"/>
        <end position="142"/>
    </location>
</feature>
<dbReference type="AlphaFoldDB" id="A0A1P8WGC0"/>
<dbReference type="PANTHER" id="PTHR46268:SF6">
    <property type="entry name" value="UNIVERSAL STRESS PROTEIN UP12"/>
    <property type="match status" value="1"/>
</dbReference>
<dbReference type="STRING" id="1891926.Fuma_02724"/>
<dbReference type="InterPro" id="IPR006016">
    <property type="entry name" value="UspA"/>
</dbReference>
<dbReference type="Gene3D" id="3.40.50.620">
    <property type="entry name" value="HUPs"/>
    <property type="match status" value="1"/>
</dbReference>
<dbReference type="KEGG" id="fmr:Fuma_02724"/>
<dbReference type="Proteomes" id="UP000187735">
    <property type="component" value="Chromosome"/>
</dbReference>
<protein>
    <submittedName>
        <fullName evidence="3">Stress response protein NhaX</fullName>
    </submittedName>
</protein>
<dbReference type="RefSeq" id="WP_077024629.1">
    <property type="nucleotide sequence ID" value="NZ_CP017641.1"/>
</dbReference>
<evidence type="ECO:0000259" key="2">
    <source>
        <dbReference type="Pfam" id="PF00582"/>
    </source>
</evidence>
<dbReference type="Pfam" id="PF00582">
    <property type="entry name" value="Usp"/>
    <property type="match status" value="1"/>
</dbReference>
<evidence type="ECO:0000313" key="3">
    <source>
        <dbReference type="EMBL" id="APZ93108.1"/>
    </source>
</evidence>
<evidence type="ECO:0000313" key="4">
    <source>
        <dbReference type="Proteomes" id="UP000187735"/>
    </source>
</evidence>
<evidence type="ECO:0000256" key="1">
    <source>
        <dbReference type="ARBA" id="ARBA00008791"/>
    </source>
</evidence>
<dbReference type="SUPFAM" id="SSF52402">
    <property type="entry name" value="Adenine nucleotide alpha hydrolases-like"/>
    <property type="match status" value="1"/>
</dbReference>
<dbReference type="PRINTS" id="PR01438">
    <property type="entry name" value="UNVRSLSTRESS"/>
</dbReference>
<gene>
    <name evidence="3" type="primary">nhaX</name>
    <name evidence="3" type="ORF">Fuma_02724</name>
</gene>
<dbReference type="InterPro" id="IPR006015">
    <property type="entry name" value="Universal_stress_UspA"/>
</dbReference>
<dbReference type="PANTHER" id="PTHR46268">
    <property type="entry name" value="STRESS RESPONSE PROTEIN NHAX"/>
    <property type="match status" value="1"/>
</dbReference>
<reference evidence="3 4" key="1">
    <citation type="journal article" date="2016" name="Front. Microbiol.">
        <title>Fuerstia marisgermanicae gen. nov., sp. nov., an Unusual Member of the Phylum Planctomycetes from the German Wadden Sea.</title>
        <authorList>
            <person name="Kohn T."/>
            <person name="Heuer A."/>
            <person name="Jogler M."/>
            <person name="Vollmers J."/>
            <person name="Boedeker C."/>
            <person name="Bunk B."/>
            <person name="Rast P."/>
            <person name="Borchert D."/>
            <person name="Glockner I."/>
            <person name="Freese H.M."/>
            <person name="Klenk H.P."/>
            <person name="Overmann J."/>
            <person name="Kaster A.K."/>
            <person name="Rohde M."/>
            <person name="Wiegand S."/>
            <person name="Jogler C."/>
        </authorList>
    </citation>
    <scope>NUCLEOTIDE SEQUENCE [LARGE SCALE GENOMIC DNA]</scope>
    <source>
        <strain evidence="3 4">NH11</strain>
    </source>
</reference>
<proteinExistence type="inferred from homology"/>
<name>A0A1P8WGC0_9PLAN</name>
<dbReference type="InterPro" id="IPR014729">
    <property type="entry name" value="Rossmann-like_a/b/a_fold"/>
</dbReference>
<organism evidence="3 4">
    <name type="scientific">Fuerstiella marisgermanici</name>
    <dbReference type="NCBI Taxonomy" id="1891926"/>
    <lineage>
        <taxon>Bacteria</taxon>
        <taxon>Pseudomonadati</taxon>
        <taxon>Planctomycetota</taxon>
        <taxon>Planctomycetia</taxon>
        <taxon>Planctomycetales</taxon>
        <taxon>Planctomycetaceae</taxon>
        <taxon>Fuerstiella</taxon>
    </lineage>
</organism>